<dbReference type="PANTHER" id="PTHR38025:SF1">
    <property type="entry name" value="TRP OPERON REPRESSOR"/>
    <property type="match status" value="1"/>
</dbReference>
<dbReference type="PANTHER" id="PTHR38025">
    <property type="entry name" value="TRP OPERON REPRESSOR"/>
    <property type="match status" value="1"/>
</dbReference>
<keyword evidence="5" id="KW-0805">Transcription regulation</keyword>
<dbReference type="InterPro" id="IPR013335">
    <property type="entry name" value="Trp_repress_bac"/>
</dbReference>
<sequence length="103" mass="11786">MLYHYAIAVLMRSFYIMINELLLDISSKDDISLVLPLLLSSEELNAINARVLVYKELLLGERSQREIAKIHNISIATITRGSNNLKSMSNIEKELLQTLLIRK</sequence>
<keyword evidence="4" id="KW-0678">Repressor</keyword>
<evidence type="ECO:0000256" key="4">
    <source>
        <dbReference type="ARBA" id="ARBA00022491"/>
    </source>
</evidence>
<keyword evidence="10" id="KW-1185">Reference proteome</keyword>
<reference evidence="9 10" key="1">
    <citation type="submission" date="2016-11" db="EMBL/GenBank/DDBJ databases">
        <authorList>
            <person name="Klemetsen T."/>
        </authorList>
    </citation>
    <scope>NUCLEOTIDE SEQUENCE [LARGE SCALE GENOMIC DNA]</scope>
    <source>
        <strain evidence="9">MT 2528</strain>
    </source>
</reference>
<dbReference type="Gene3D" id="1.10.1270.10">
    <property type="entry name" value="TrpR-like"/>
    <property type="match status" value="1"/>
</dbReference>
<dbReference type="NCBIfam" id="TIGR01321">
    <property type="entry name" value="TrpR"/>
    <property type="match status" value="1"/>
</dbReference>
<evidence type="ECO:0000256" key="1">
    <source>
        <dbReference type="ARBA" id="ARBA00004496"/>
    </source>
</evidence>
<evidence type="ECO:0000313" key="9">
    <source>
        <dbReference type="EMBL" id="SGY83122.1"/>
    </source>
</evidence>
<dbReference type="SUPFAM" id="SSF48295">
    <property type="entry name" value="TrpR-like"/>
    <property type="match status" value="1"/>
</dbReference>
<comment type="similarity">
    <text evidence="2">Belongs to the TrpR family.</text>
</comment>
<dbReference type="InterPro" id="IPR010921">
    <property type="entry name" value="Trp_repressor/repl_initiator"/>
</dbReference>
<organism evidence="9 10">
    <name type="scientific">Moritella viscosa</name>
    <dbReference type="NCBI Taxonomy" id="80854"/>
    <lineage>
        <taxon>Bacteria</taxon>
        <taxon>Pseudomonadati</taxon>
        <taxon>Pseudomonadota</taxon>
        <taxon>Gammaproteobacteria</taxon>
        <taxon>Alteromonadales</taxon>
        <taxon>Moritellaceae</taxon>
        <taxon>Moritella</taxon>
    </lineage>
</organism>
<dbReference type="Proteomes" id="UP000182660">
    <property type="component" value="Unassembled WGS sequence"/>
</dbReference>
<keyword evidence="6" id="KW-0238">DNA-binding</keyword>
<keyword evidence="7" id="KW-0804">Transcription</keyword>
<gene>
    <name evidence="9" type="ORF">MT2528_0369</name>
</gene>
<proteinExistence type="inferred from homology"/>
<accession>A0ABY1H746</accession>
<keyword evidence="3" id="KW-0963">Cytoplasm</keyword>
<evidence type="ECO:0000256" key="6">
    <source>
        <dbReference type="ARBA" id="ARBA00023125"/>
    </source>
</evidence>
<evidence type="ECO:0000256" key="5">
    <source>
        <dbReference type="ARBA" id="ARBA00023015"/>
    </source>
</evidence>
<dbReference type="InterPro" id="IPR000831">
    <property type="entry name" value="Trp_repress"/>
</dbReference>
<evidence type="ECO:0000256" key="8">
    <source>
        <dbReference type="NCBIfam" id="TIGR01321"/>
    </source>
</evidence>
<protein>
    <recommendedName>
        <fullName evidence="8">Trp operon repressor</fullName>
    </recommendedName>
</protein>
<comment type="caution">
    <text evidence="9">The sequence shown here is derived from an EMBL/GenBank/DDBJ whole genome shotgun (WGS) entry which is preliminary data.</text>
</comment>
<comment type="subcellular location">
    <subcellularLocation>
        <location evidence="1">Cytoplasm</location>
    </subcellularLocation>
</comment>
<name>A0ABY1H746_9GAMM</name>
<evidence type="ECO:0000313" key="10">
    <source>
        <dbReference type="Proteomes" id="UP000182660"/>
    </source>
</evidence>
<evidence type="ECO:0000256" key="7">
    <source>
        <dbReference type="ARBA" id="ARBA00023163"/>
    </source>
</evidence>
<evidence type="ECO:0000256" key="3">
    <source>
        <dbReference type="ARBA" id="ARBA00022490"/>
    </source>
</evidence>
<dbReference type="InterPro" id="IPR038116">
    <property type="entry name" value="TrpR-like_sf"/>
</dbReference>
<evidence type="ECO:0000256" key="2">
    <source>
        <dbReference type="ARBA" id="ARBA00007027"/>
    </source>
</evidence>
<dbReference type="EMBL" id="FPLJ01000013">
    <property type="protein sequence ID" value="SGY83122.1"/>
    <property type="molecule type" value="Genomic_DNA"/>
</dbReference>
<dbReference type="Pfam" id="PF01371">
    <property type="entry name" value="Trp_repressor"/>
    <property type="match status" value="1"/>
</dbReference>